<gene>
    <name evidence="5" type="ORF">BWR18_07540</name>
</gene>
<dbReference type="GO" id="GO:0008168">
    <property type="term" value="F:methyltransferase activity"/>
    <property type="evidence" value="ECO:0007669"/>
    <property type="project" value="UniProtKB-KW"/>
</dbReference>
<sequence length="278" mass="29326">MSNTEQEDFWTSDAGPHWVAEQENMDAVLAPVLDLLMDRAALKPGDRVLDIGCGTGVSVARAAQAVGSSGHVTGLDISPTMLDLAASRNTGNTTSFLKADAQTHDFATAYDAMISRFGVMFFDNTVAAFANLNAALEPGGKMTFAAWGPAPQNPYFMVPAKAAISVLGDMPKVDRTLPGPFAFEDADHVLGMMHDAKLTESEVDTVHLDLTPPGDAADTAALLLKIGPAQRAVTYHEADAATTARVKDAVADAIAQFDTDLGLRIPACVHIFSARKPA</sequence>
<feature type="domain" description="Methyltransferase" evidence="4">
    <location>
        <begin position="48"/>
        <end position="140"/>
    </location>
</feature>
<dbReference type="CDD" id="cd02440">
    <property type="entry name" value="AdoMet_MTases"/>
    <property type="match status" value="1"/>
</dbReference>
<keyword evidence="2" id="KW-0808">Transferase</keyword>
<accession>A0A1P8MU50</accession>
<dbReference type="PANTHER" id="PTHR43464:SF19">
    <property type="entry name" value="UBIQUINONE BIOSYNTHESIS O-METHYLTRANSFERASE, MITOCHONDRIAL"/>
    <property type="match status" value="1"/>
</dbReference>
<dbReference type="GO" id="GO:0032259">
    <property type="term" value="P:methylation"/>
    <property type="evidence" value="ECO:0007669"/>
    <property type="project" value="UniProtKB-KW"/>
</dbReference>
<dbReference type="Gene3D" id="3.40.50.150">
    <property type="entry name" value="Vaccinia Virus protein VP39"/>
    <property type="match status" value="1"/>
</dbReference>
<dbReference type="OrthoDB" id="9777638at2"/>
<proteinExistence type="predicted"/>
<reference evidence="5 6" key="1">
    <citation type="submission" date="2017-01" db="EMBL/GenBank/DDBJ databases">
        <title>Complete genome of Tateyamaria omphalii DOK1-4 isolated from seawater in Dokdo.</title>
        <authorList>
            <person name="Kim J.H."/>
            <person name="Chi W.-J."/>
        </authorList>
    </citation>
    <scope>NUCLEOTIDE SEQUENCE [LARGE SCALE GENOMIC DNA]</scope>
    <source>
        <strain evidence="5 6">DOK1-4</strain>
    </source>
</reference>
<keyword evidence="3" id="KW-0949">S-adenosyl-L-methionine</keyword>
<dbReference type="PANTHER" id="PTHR43464">
    <property type="entry name" value="METHYLTRANSFERASE"/>
    <property type="match status" value="1"/>
</dbReference>
<dbReference type="RefSeq" id="WP_076627413.1">
    <property type="nucleotide sequence ID" value="NZ_CP019312.1"/>
</dbReference>
<dbReference type="Pfam" id="PF13649">
    <property type="entry name" value="Methyltransf_25"/>
    <property type="match status" value="1"/>
</dbReference>
<keyword evidence="1" id="KW-0489">Methyltransferase</keyword>
<dbReference type="AlphaFoldDB" id="A0A1P8MU50"/>
<dbReference type="STRING" id="299262.BWR18_07540"/>
<evidence type="ECO:0000313" key="5">
    <source>
        <dbReference type="EMBL" id="APX11551.1"/>
    </source>
</evidence>
<dbReference type="EMBL" id="CP019312">
    <property type="protein sequence ID" value="APX11551.1"/>
    <property type="molecule type" value="Genomic_DNA"/>
</dbReference>
<organism evidence="5 6">
    <name type="scientific">Tateyamaria omphalii</name>
    <dbReference type="NCBI Taxonomy" id="299262"/>
    <lineage>
        <taxon>Bacteria</taxon>
        <taxon>Pseudomonadati</taxon>
        <taxon>Pseudomonadota</taxon>
        <taxon>Alphaproteobacteria</taxon>
        <taxon>Rhodobacterales</taxon>
        <taxon>Roseobacteraceae</taxon>
        <taxon>Tateyamaria</taxon>
    </lineage>
</organism>
<evidence type="ECO:0000259" key="4">
    <source>
        <dbReference type="Pfam" id="PF13649"/>
    </source>
</evidence>
<protein>
    <recommendedName>
        <fullName evidence="4">Methyltransferase domain-containing protein</fullName>
    </recommendedName>
</protein>
<evidence type="ECO:0000256" key="2">
    <source>
        <dbReference type="ARBA" id="ARBA00022679"/>
    </source>
</evidence>
<dbReference type="Proteomes" id="UP000186336">
    <property type="component" value="Chromosome"/>
</dbReference>
<dbReference type="SUPFAM" id="SSF53335">
    <property type="entry name" value="S-adenosyl-L-methionine-dependent methyltransferases"/>
    <property type="match status" value="1"/>
</dbReference>
<evidence type="ECO:0000313" key="6">
    <source>
        <dbReference type="Proteomes" id="UP000186336"/>
    </source>
</evidence>
<keyword evidence="6" id="KW-1185">Reference proteome</keyword>
<dbReference type="InterPro" id="IPR029063">
    <property type="entry name" value="SAM-dependent_MTases_sf"/>
</dbReference>
<dbReference type="KEGG" id="tom:BWR18_07540"/>
<name>A0A1P8MU50_9RHOB</name>
<evidence type="ECO:0000256" key="1">
    <source>
        <dbReference type="ARBA" id="ARBA00022603"/>
    </source>
</evidence>
<dbReference type="InterPro" id="IPR041698">
    <property type="entry name" value="Methyltransf_25"/>
</dbReference>
<evidence type="ECO:0000256" key="3">
    <source>
        <dbReference type="ARBA" id="ARBA00022691"/>
    </source>
</evidence>